<dbReference type="STRING" id="133383.A0A1R0H5R9"/>
<dbReference type="OrthoDB" id="269872at2759"/>
<name>A0A1R0H5R9_9FUNG</name>
<dbReference type="Gene3D" id="3.40.50.150">
    <property type="entry name" value="Vaccinia Virus protein VP39"/>
    <property type="match status" value="1"/>
</dbReference>
<sequence>MYSQFWPGQVSRVSRGRLRKKKVMTSGILPEIKFQKKSVYDLSKSDLAEIDIIVSNPPYVSSQEYLSEVDASVKKWEDIGALVPSTNSNGRKTFECSSGTEILEFLIELYNQLPKRQRGSSEIPGLVVEMGASQTQLIASKLSPPIAPGNIFSGLTRAEIWTDSFGHDRVVAAYPPPSI</sequence>
<dbReference type="GO" id="GO:0005739">
    <property type="term" value="C:mitochondrion"/>
    <property type="evidence" value="ECO:0007669"/>
    <property type="project" value="TreeGrafter"/>
</dbReference>
<accession>A0A1R0H5R9</accession>
<keyword evidence="2" id="KW-1185">Reference proteome</keyword>
<proteinExistence type="predicted"/>
<dbReference type="PANTHER" id="PTHR18895">
    <property type="entry name" value="HEMK METHYLTRANSFERASE"/>
    <property type="match status" value="1"/>
</dbReference>
<evidence type="ECO:0000313" key="2">
    <source>
        <dbReference type="Proteomes" id="UP000187455"/>
    </source>
</evidence>
<protein>
    <submittedName>
        <fullName evidence="1">Uncharacterized protein</fullName>
    </submittedName>
</protein>
<dbReference type="EMBL" id="LSSL01000466">
    <property type="protein sequence ID" value="OLY84530.1"/>
    <property type="molecule type" value="Genomic_DNA"/>
</dbReference>
<dbReference type="InterPro" id="IPR002052">
    <property type="entry name" value="DNA_methylase_N6_adenine_CS"/>
</dbReference>
<dbReference type="GO" id="GO:0008168">
    <property type="term" value="F:methyltransferase activity"/>
    <property type="evidence" value="ECO:0007669"/>
    <property type="project" value="InterPro"/>
</dbReference>
<dbReference type="AlphaFoldDB" id="A0A1R0H5R9"/>
<dbReference type="PANTHER" id="PTHR18895:SF74">
    <property type="entry name" value="MTRF1L RELEASE FACTOR GLUTAMINE METHYLTRANSFERASE"/>
    <property type="match status" value="1"/>
</dbReference>
<evidence type="ECO:0000313" key="1">
    <source>
        <dbReference type="EMBL" id="OLY84530.1"/>
    </source>
</evidence>
<dbReference type="PROSITE" id="PS00092">
    <property type="entry name" value="N6_MTASE"/>
    <property type="match status" value="1"/>
</dbReference>
<organism evidence="1 2">
    <name type="scientific">Smittium mucronatum</name>
    <dbReference type="NCBI Taxonomy" id="133383"/>
    <lineage>
        <taxon>Eukaryota</taxon>
        <taxon>Fungi</taxon>
        <taxon>Fungi incertae sedis</taxon>
        <taxon>Zoopagomycota</taxon>
        <taxon>Kickxellomycotina</taxon>
        <taxon>Harpellomycetes</taxon>
        <taxon>Harpellales</taxon>
        <taxon>Legeriomycetaceae</taxon>
        <taxon>Smittium</taxon>
    </lineage>
</organism>
<comment type="caution">
    <text evidence="1">The sequence shown here is derived from an EMBL/GenBank/DDBJ whole genome shotgun (WGS) entry which is preliminary data.</text>
</comment>
<dbReference type="InterPro" id="IPR029063">
    <property type="entry name" value="SAM-dependent_MTases_sf"/>
</dbReference>
<dbReference type="GO" id="GO:0032259">
    <property type="term" value="P:methylation"/>
    <property type="evidence" value="ECO:0007669"/>
    <property type="project" value="InterPro"/>
</dbReference>
<dbReference type="GO" id="GO:0003676">
    <property type="term" value="F:nucleic acid binding"/>
    <property type="evidence" value="ECO:0007669"/>
    <property type="project" value="InterPro"/>
</dbReference>
<dbReference type="Proteomes" id="UP000187455">
    <property type="component" value="Unassembled WGS sequence"/>
</dbReference>
<reference evidence="1 2" key="1">
    <citation type="journal article" date="2016" name="Mol. Biol. Evol.">
        <title>Genome-Wide Survey of Gut Fungi (Harpellales) Reveals the First Horizontally Transferred Ubiquitin Gene from a Mosquito Host.</title>
        <authorList>
            <person name="Wang Y."/>
            <person name="White M.M."/>
            <person name="Kvist S."/>
            <person name="Moncalvo J.M."/>
        </authorList>
    </citation>
    <scope>NUCLEOTIDE SEQUENCE [LARGE SCALE GENOMIC DNA]</scope>
    <source>
        <strain evidence="1 2">ALG-7-W6</strain>
    </source>
</reference>
<gene>
    <name evidence="1" type="ORF">AYI68_g1305</name>
</gene>
<dbReference type="InterPro" id="IPR050320">
    <property type="entry name" value="N5-glutamine_MTase"/>
</dbReference>